<dbReference type="RefSeq" id="WP_183616782.1">
    <property type="nucleotide sequence ID" value="NZ_JACIDY010000003.1"/>
</dbReference>
<gene>
    <name evidence="3" type="ORF">GGR39_001792</name>
</gene>
<dbReference type="GO" id="GO:0051082">
    <property type="term" value="F:unfolded protein binding"/>
    <property type="evidence" value="ECO:0007669"/>
    <property type="project" value="InterPro"/>
</dbReference>
<dbReference type="SMART" id="SM00935">
    <property type="entry name" value="OmpH"/>
    <property type="match status" value="1"/>
</dbReference>
<comment type="caution">
    <text evidence="3">The sequence shown here is derived from an EMBL/GenBank/DDBJ whole genome shotgun (WGS) entry which is preliminary data.</text>
</comment>
<evidence type="ECO:0000256" key="1">
    <source>
        <dbReference type="SAM" id="MobiDB-lite"/>
    </source>
</evidence>
<proteinExistence type="predicted"/>
<dbReference type="Proteomes" id="UP000561459">
    <property type="component" value="Unassembled WGS sequence"/>
</dbReference>
<dbReference type="InterPro" id="IPR024930">
    <property type="entry name" value="Skp_dom_sf"/>
</dbReference>
<dbReference type="EMBL" id="JACIDY010000003">
    <property type="protein sequence ID" value="MBB3940142.1"/>
    <property type="molecule type" value="Genomic_DNA"/>
</dbReference>
<protein>
    <submittedName>
        <fullName evidence="3">Skp family chaperone for outer membrane proteins</fullName>
    </submittedName>
</protein>
<dbReference type="AlphaFoldDB" id="A0A7W6FZG7"/>
<organism evidence="3 4">
    <name type="scientific">Novosphingobium fluoreni</name>
    <dbReference type="NCBI Taxonomy" id="1391222"/>
    <lineage>
        <taxon>Bacteria</taxon>
        <taxon>Pseudomonadati</taxon>
        <taxon>Pseudomonadota</taxon>
        <taxon>Alphaproteobacteria</taxon>
        <taxon>Sphingomonadales</taxon>
        <taxon>Sphingomonadaceae</taxon>
        <taxon>Novosphingobium</taxon>
    </lineage>
</organism>
<keyword evidence="2" id="KW-0732">Signal</keyword>
<feature type="chain" id="PRO_5030829028" evidence="2">
    <location>
        <begin position="27"/>
        <end position="229"/>
    </location>
</feature>
<feature type="signal peptide" evidence="2">
    <location>
        <begin position="1"/>
        <end position="26"/>
    </location>
</feature>
<dbReference type="SUPFAM" id="SSF111384">
    <property type="entry name" value="OmpH-like"/>
    <property type="match status" value="1"/>
</dbReference>
<accession>A0A7W6FZG7</accession>
<keyword evidence="4" id="KW-1185">Reference proteome</keyword>
<dbReference type="InterPro" id="IPR005632">
    <property type="entry name" value="Chaperone_Skp"/>
</dbReference>
<dbReference type="Pfam" id="PF03938">
    <property type="entry name" value="OmpH"/>
    <property type="match status" value="1"/>
</dbReference>
<reference evidence="3 4" key="1">
    <citation type="submission" date="2020-08" db="EMBL/GenBank/DDBJ databases">
        <title>Genomic Encyclopedia of Type Strains, Phase IV (KMG-IV): sequencing the most valuable type-strain genomes for metagenomic binning, comparative biology and taxonomic classification.</title>
        <authorList>
            <person name="Goeker M."/>
        </authorList>
    </citation>
    <scope>NUCLEOTIDE SEQUENCE [LARGE SCALE GENOMIC DNA]</scope>
    <source>
        <strain evidence="3 4">DSM 27568</strain>
    </source>
</reference>
<evidence type="ECO:0000256" key="2">
    <source>
        <dbReference type="SAM" id="SignalP"/>
    </source>
</evidence>
<sequence>MKTILKSAVIASLLLGTAGIAQPALAQAAGTLVPGLAIANLDAVIANSNAFKAAETQRQTTYKAQLDQANARSTAINAQLKPLADKFNADRQGGKVGQAVLEQQAASIQQVQENGQAEIQRILQPVALSRAYVQEQIQDRLDQAVKSAMAKKKISIVLNPDAILAVNNNAYNLSQDILAELNTALPSAQLVPPAGWLPREVREQRQAQGQAAAPAAAAPAPAASQPSGR</sequence>
<evidence type="ECO:0000313" key="4">
    <source>
        <dbReference type="Proteomes" id="UP000561459"/>
    </source>
</evidence>
<dbReference type="Gene3D" id="3.30.910.20">
    <property type="entry name" value="Skp domain"/>
    <property type="match status" value="1"/>
</dbReference>
<evidence type="ECO:0000313" key="3">
    <source>
        <dbReference type="EMBL" id="MBB3940142.1"/>
    </source>
</evidence>
<name>A0A7W6FZG7_9SPHN</name>
<feature type="region of interest" description="Disordered" evidence="1">
    <location>
        <begin position="201"/>
        <end position="229"/>
    </location>
</feature>
<feature type="compositionally biased region" description="Low complexity" evidence="1">
    <location>
        <begin position="206"/>
        <end position="229"/>
    </location>
</feature>